<keyword evidence="3" id="KW-1185">Reference proteome</keyword>
<gene>
    <name evidence="2" type="ORF">TWF718_007344</name>
</gene>
<evidence type="ECO:0000256" key="1">
    <source>
        <dbReference type="SAM" id="SignalP"/>
    </source>
</evidence>
<dbReference type="AlphaFoldDB" id="A0AAN8MY38"/>
<reference evidence="2 3" key="1">
    <citation type="submission" date="2019-10" db="EMBL/GenBank/DDBJ databases">
        <authorList>
            <person name="Palmer J.M."/>
        </authorList>
    </citation>
    <scope>NUCLEOTIDE SEQUENCE [LARGE SCALE GENOMIC DNA]</scope>
    <source>
        <strain evidence="2 3">TWF718</strain>
    </source>
</reference>
<evidence type="ECO:0000313" key="3">
    <source>
        <dbReference type="Proteomes" id="UP001313282"/>
    </source>
</evidence>
<keyword evidence="1" id="KW-0732">Signal</keyword>
<dbReference type="Proteomes" id="UP001313282">
    <property type="component" value="Unassembled WGS sequence"/>
</dbReference>
<evidence type="ECO:0000313" key="2">
    <source>
        <dbReference type="EMBL" id="KAK6345428.1"/>
    </source>
</evidence>
<dbReference type="EMBL" id="JAVHNR010000004">
    <property type="protein sequence ID" value="KAK6345428.1"/>
    <property type="molecule type" value="Genomic_DNA"/>
</dbReference>
<name>A0AAN8MY38_9PEZI</name>
<feature type="chain" id="PRO_5042955556" evidence="1">
    <location>
        <begin position="17"/>
        <end position="106"/>
    </location>
</feature>
<accession>A0AAN8MY38</accession>
<organism evidence="2 3">
    <name type="scientific">Orbilia javanica</name>
    <dbReference type="NCBI Taxonomy" id="47235"/>
    <lineage>
        <taxon>Eukaryota</taxon>
        <taxon>Fungi</taxon>
        <taxon>Dikarya</taxon>
        <taxon>Ascomycota</taxon>
        <taxon>Pezizomycotina</taxon>
        <taxon>Orbiliomycetes</taxon>
        <taxon>Orbiliales</taxon>
        <taxon>Orbiliaceae</taxon>
        <taxon>Orbilia</taxon>
    </lineage>
</organism>
<sequence length="106" mass="11138">MKITFCLLALLGAASAAPNPIANAEPASLQKRCAAGTTLNSWCVTACGYNCRVQYGSCRNQPPPTGCSEAYSRMLSYCTTCCNTVGNDCSSCQNCGSYYPIPMPSA</sequence>
<comment type="caution">
    <text evidence="2">The sequence shown here is derived from an EMBL/GenBank/DDBJ whole genome shotgun (WGS) entry which is preliminary data.</text>
</comment>
<feature type="signal peptide" evidence="1">
    <location>
        <begin position="1"/>
        <end position="16"/>
    </location>
</feature>
<protein>
    <submittedName>
        <fullName evidence="2">Uncharacterized protein</fullName>
    </submittedName>
</protein>
<proteinExistence type="predicted"/>